<dbReference type="AlphaFoldDB" id="J3PKW6"/>
<protein>
    <submittedName>
        <fullName evidence="2 3">Uncharacterized protein</fullName>
    </submittedName>
</protein>
<reference evidence="2" key="2">
    <citation type="submission" date="2010-07" db="EMBL/GenBank/DDBJ databases">
        <authorList>
            <consortium name="The Broad Institute Genome Sequencing Platform"/>
            <consortium name="Broad Institute Genome Sequencing Center for Infectious Disease"/>
            <person name="Ma L.-J."/>
            <person name="Dead R."/>
            <person name="Young S."/>
            <person name="Zeng Q."/>
            <person name="Koehrsen M."/>
            <person name="Alvarado L."/>
            <person name="Berlin A."/>
            <person name="Chapman S.B."/>
            <person name="Chen Z."/>
            <person name="Freedman E."/>
            <person name="Gellesch M."/>
            <person name="Goldberg J."/>
            <person name="Griggs A."/>
            <person name="Gujja S."/>
            <person name="Heilman E.R."/>
            <person name="Heiman D."/>
            <person name="Hepburn T."/>
            <person name="Howarth C."/>
            <person name="Jen D."/>
            <person name="Larson L."/>
            <person name="Mehta T."/>
            <person name="Neiman D."/>
            <person name="Pearson M."/>
            <person name="Roberts A."/>
            <person name="Saif S."/>
            <person name="Shea T."/>
            <person name="Shenoy N."/>
            <person name="Sisk P."/>
            <person name="Stolte C."/>
            <person name="Sykes S."/>
            <person name="Walk T."/>
            <person name="White J."/>
            <person name="Yandava C."/>
            <person name="Haas B."/>
            <person name="Nusbaum C."/>
            <person name="Birren B."/>
        </authorList>
    </citation>
    <scope>NUCLEOTIDE SEQUENCE</scope>
    <source>
        <strain evidence="2">R3-111a-1</strain>
    </source>
</reference>
<evidence type="ECO:0000256" key="1">
    <source>
        <dbReference type="SAM" id="MobiDB-lite"/>
    </source>
</evidence>
<proteinExistence type="predicted"/>
<feature type="region of interest" description="Disordered" evidence="1">
    <location>
        <begin position="11"/>
        <end position="37"/>
    </location>
</feature>
<feature type="compositionally biased region" description="Low complexity" evidence="1">
    <location>
        <begin position="159"/>
        <end position="172"/>
    </location>
</feature>
<evidence type="ECO:0000313" key="2">
    <source>
        <dbReference type="EMBL" id="EJT68234.1"/>
    </source>
</evidence>
<dbReference type="GeneID" id="20354646"/>
<accession>J3PKW6</accession>
<feature type="region of interest" description="Disordered" evidence="1">
    <location>
        <begin position="54"/>
        <end position="203"/>
    </location>
</feature>
<feature type="compositionally biased region" description="Low complexity" evidence="1">
    <location>
        <begin position="54"/>
        <end position="65"/>
    </location>
</feature>
<name>J3PKW6_GAET3</name>
<organism evidence="2">
    <name type="scientific">Gaeumannomyces tritici (strain R3-111a-1)</name>
    <name type="common">Wheat and barley take-all root rot fungus</name>
    <name type="synonym">Gaeumannomyces graminis var. tritici</name>
    <dbReference type="NCBI Taxonomy" id="644352"/>
    <lineage>
        <taxon>Eukaryota</taxon>
        <taxon>Fungi</taxon>
        <taxon>Dikarya</taxon>
        <taxon>Ascomycota</taxon>
        <taxon>Pezizomycotina</taxon>
        <taxon>Sordariomycetes</taxon>
        <taxon>Sordariomycetidae</taxon>
        <taxon>Magnaporthales</taxon>
        <taxon>Magnaporthaceae</taxon>
        <taxon>Gaeumannomyces</taxon>
    </lineage>
</organism>
<dbReference type="HOGENOM" id="CLU_898826_0_0_1"/>
<gene>
    <name evidence="3" type="primary">20354646</name>
    <name evidence="2" type="ORF">GGTG_14188</name>
</gene>
<sequence length="310" mass="32035">LLPPSVALTTAGIGQADSGSPTSFAGNFGTFWGEGGSAPTPKILDDDYYLDVSGVASASPSSGSPKIQSRIGSPKIQSRIGSPKIQSRIGSPLRTLPDRSPNSPPQDAADPSDLGIDIDMSDATDASSAGGNPGEQTSPGSPAQHTAGHSGFGIDMPNIADTADTADIAGAASAGGGPEIQSRVSNPPSSPAQHAADPPGLVVDMPDTTDAVSASKPIIVDVDALELQKPRSILTMPNFKGPYSKRLNEMIEWGHKQFPKNGLNEFKDGKFIRAGVFHELSSEHSWLVIEHSPTHPLSKAGMSKTNPSKS</sequence>
<dbReference type="EnsemblFungi" id="EJT68234">
    <property type="protein sequence ID" value="EJT68234"/>
    <property type="gene ID" value="GGTG_14188"/>
</dbReference>
<dbReference type="RefSeq" id="XP_009230379.1">
    <property type="nucleotide sequence ID" value="XM_009232115.1"/>
</dbReference>
<evidence type="ECO:0000313" key="4">
    <source>
        <dbReference type="Proteomes" id="UP000006039"/>
    </source>
</evidence>
<reference evidence="3" key="5">
    <citation type="submission" date="2018-04" db="UniProtKB">
        <authorList>
            <consortium name="EnsemblFungi"/>
        </authorList>
    </citation>
    <scope>IDENTIFICATION</scope>
    <source>
        <strain evidence="3">R3-111a-1</strain>
    </source>
</reference>
<evidence type="ECO:0000313" key="3">
    <source>
        <dbReference type="EnsemblFungi" id="EJT68234"/>
    </source>
</evidence>
<dbReference type="EMBL" id="GL385562">
    <property type="protein sequence ID" value="EJT68234.1"/>
    <property type="molecule type" value="Genomic_DNA"/>
</dbReference>
<keyword evidence="4" id="KW-1185">Reference proteome</keyword>
<feature type="compositionally biased region" description="Polar residues" evidence="1">
    <location>
        <begin position="66"/>
        <end position="89"/>
    </location>
</feature>
<dbReference type="VEuPathDB" id="FungiDB:GGTG_14188"/>
<feature type="non-terminal residue" evidence="2">
    <location>
        <position position="310"/>
    </location>
</feature>
<feature type="compositionally biased region" description="Polar residues" evidence="1">
    <location>
        <begin position="124"/>
        <end position="144"/>
    </location>
</feature>
<reference evidence="3" key="4">
    <citation type="journal article" date="2015" name="G3 (Bethesda)">
        <title>Genome sequences of three phytopathogenic species of the Magnaporthaceae family of fungi.</title>
        <authorList>
            <person name="Okagaki L.H."/>
            <person name="Nunes C.C."/>
            <person name="Sailsbery J."/>
            <person name="Clay B."/>
            <person name="Brown D."/>
            <person name="John T."/>
            <person name="Oh Y."/>
            <person name="Young N."/>
            <person name="Fitzgerald M."/>
            <person name="Haas B.J."/>
            <person name="Zeng Q."/>
            <person name="Young S."/>
            <person name="Adiconis X."/>
            <person name="Fan L."/>
            <person name="Levin J.Z."/>
            <person name="Mitchell T.K."/>
            <person name="Okubara P.A."/>
            <person name="Farman M.L."/>
            <person name="Kohn L.M."/>
            <person name="Birren B."/>
            <person name="Ma L.-J."/>
            <person name="Dean R.A."/>
        </authorList>
    </citation>
    <scope>NUCLEOTIDE SEQUENCE</scope>
    <source>
        <strain evidence="3">R3-111a-1</strain>
    </source>
</reference>
<dbReference type="Proteomes" id="UP000006039">
    <property type="component" value="Unassembled WGS sequence"/>
</dbReference>
<reference evidence="4" key="1">
    <citation type="submission" date="2010-07" db="EMBL/GenBank/DDBJ databases">
        <title>The genome sequence of Gaeumannomyces graminis var. tritici strain R3-111a-1.</title>
        <authorList>
            <consortium name="The Broad Institute Genome Sequencing Platform"/>
            <person name="Ma L.-J."/>
            <person name="Dead R."/>
            <person name="Young S."/>
            <person name="Zeng Q."/>
            <person name="Koehrsen M."/>
            <person name="Alvarado L."/>
            <person name="Berlin A."/>
            <person name="Chapman S.B."/>
            <person name="Chen Z."/>
            <person name="Freedman E."/>
            <person name="Gellesch M."/>
            <person name="Goldberg J."/>
            <person name="Griggs A."/>
            <person name="Gujja S."/>
            <person name="Heilman E.R."/>
            <person name="Heiman D."/>
            <person name="Hepburn T."/>
            <person name="Howarth C."/>
            <person name="Jen D."/>
            <person name="Larson L."/>
            <person name="Mehta T."/>
            <person name="Neiman D."/>
            <person name="Pearson M."/>
            <person name="Roberts A."/>
            <person name="Saif S."/>
            <person name="Shea T."/>
            <person name="Shenoy N."/>
            <person name="Sisk P."/>
            <person name="Stolte C."/>
            <person name="Sykes S."/>
            <person name="Walk T."/>
            <person name="White J."/>
            <person name="Yandava C."/>
            <person name="Haas B."/>
            <person name="Nusbaum C."/>
            <person name="Birren B."/>
        </authorList>
    </citation>
    <scope>NUCLEOTIDE SEQUENCE [LARGE SCALE GENOMIC DNA]</scope>
    <source>
        <strain evidence="4">R3-111a-1</strain>
    </source>
</reference>
<reference evidence="2" key="3">
    <citation type="submission" date="2010-09" db="EMBL/GenBank/DDBJ databases">
        <title>Annotation of Gaeumannomyces graminis var. tritici R3-111a-1.</title>
        <authorList>
            <consortium name="The Broad Institute Genome Sequencing Platform"/>
            <person name="Ma L.-J."/>
            <person name="Dead R."/>
            <person name="Young S.K."/>
            <person name="Zeng Q."/>
            <person name="Gargeya S."/>
            <person name="Fitzgerald M."/>
            <person name="Haas B."/>
            <person name="Abouelleil A."/>
            <person name="Alvarado L."/>
            <person name="Arachchi H.M."/>
            <person name="Berlin A."/>
            <person name="Brown A."/>
            <person name="Chapman S.B."/>
            <person name="Chen Z."/>
            <person name="Dunbar C."/>
            <person name="Freedman E."/>
            <person name="Gearin G."/>
            <person name="Gellesch M."/>
            <person name="Goldberg J."/>
            <person name="Griggs A."/>
            <person name="Gujja S."/>
            <person name="Heiman D."/>
            <person name="Howarth C."/>
            <person name="Larson L."/>
            <person name="Lui A."/>
            <person name="MacDonald P.J.P."/>
            <person name="Mehta T."/>
            <person name="Montmayeur A."/>
            <person name="Murphy C."/>
            <person name="Neiman D."/>
            <person name="Pearson M."/>
            <person name="Priest M."/>
            <person name="Roberts A."/>
            <person name="Saif S."/>
            <person name="Shea T."/>
            <person name="Shenoy N."/>
            <person name="Sisk P."/>
            <person name="Stolte C."/>
            <person name="Sykes S."/>
            <person name="Yandava C."/>
            <person name="Wortman J."/>
            <person name="Nusbaum C."/>
            <person name="Birren B."/>
        </authorList>
    </citation>
    <scope>NUCLEOTIDE SEQUENCE</scope>
    <source>
        <strain evidence="2">R3-111a-1</strain>
    </source>
</reference>